<evidence type="ECO:0000313" key="8">
    <source>
        <dbReference type="Proteomes" id="UP000217103"/>
    </source>
</evidence>
<organism evidence="7 8">
    <name type="scientific">Thermostaphylospora chromogena</name>
    <dbReference type="NCBI Taxonomy" id="35622"/>
    <lineage>
        <taxon>Bacteria</taxon>
        <taxon>Bacillati</taxon>
        <taxon>Actinomycetota</taxon>
        <taxon>Actinomycetes</taxon>
        <taxon>Streptosporangiales</taxon>
        <taxon>Thermomonosporaceae</taxon>
        <taxon>Thermostaphylospora</taxon>
    </lineage>
</organism>
<dbReference type="PROSITE" id="PS50977">
    <property type="entry name" value="HTH_TETR_2"/>
    <property type="match status" value="1"/>
</dbReference>
<dbReference type="PANTHER" id="PTHR47506:SF6">
    <property type="entry name" value="HTH-TYPE TRANSCRIPTIONAL REPRESSOR NEMR"/>
    <property type="match status" value="1"/>
</dbReference>
<proteinExistence type="predicted"/>
<keyword evidence="8" id="KW-1185">Reference proteome</keyword>
<dbReference type="PRINTS" id="PR00455">
    <property type="entry name" value="HTHTETR"/>
</dbReference>
<keyword evidence="1" id="KW-0678">Repressor</keyword>
<keyword evidence="4" id="KW-0804">Transcription</keyword>
<dbReference type="GO" id="GO:0003677">
    <property type="term" value="F:DNA binding"/>
    <property type="evidence" value="ECO:0007669"/>
    <property type="project" value="UniProtKB-UniRule"/>
</dbReference>
<feature type="domain" description="HTH tetR-type" evidence="6">
    <location>
        <begin position="4"/>
        <end position="64"/>
    </location>
</feature>
<evidence type="ECO:0000256" key="2">
    <source>
        <dbReference type="ARBA" id="ARBA00023015"/>
    </source>
</evidence>
<dbReference type="Pfam" id="PF13977">
    <property type="entry name" value="TetR_C_6"/>
    <property type="match status" value="1"/>
</dbReference>
<protein>
    <submittedName>
        <fullName evidence="7">Regulatory protein, tetR family</fullName>
    </submittedName>
</protein>
<dbReference type="STRING" id="35622.SAMN04489764_4469"/>
<evidence type="ECO:0000256" key="3">
    <source>
        <dbReference type="ARBA" id="ARBA00023125"/>
    </source>
</evidence>
<sequence>MDHEERRAELVDATRRVILRDGIEAATTRRIAREAGFSSGVLTHYFADKEEIMQSALRVSHRRRAARLRSKVAGRSGLAALRALLLDTLPLDDRRARENGLEVCFWSRSLTSPALRRAQREEAAERRRLVRAQLAAALENGDIATDENLDDVTERLLALVDGLSVHGLLYPDRVDAARIERLLDAELDRLRRDAVA</sequence>
<evidence type="ECO:0000256" key="1">
    <source>
        <dbReference type="ARBA" id="ARBA00022491"/>
    </source>
</evidence>
<dbReference type="Proteomes" id="UP000217103">
    <property type="component" value="Unassembled WGS sequence"/>
</dbReference>
<dbReference type="PANTHER" id="PTHR47506">
    <property type="entry name" value="TRANSCRIPTIONAL REGULATORY PROTEIN"/>
    <property type="match status" value="1"/>
</dbReference>
<reference evidence="7 8" key="1">
    <citation type="submission" date="2016-10" db="EMBL/GenBank/DDBJ databases">
        <authorList>
            <person name="de Groot N.N."/>
        </authorList>
    </citation>
    <scope>NUCLEOTIDE SEQUENCE [LARGE SCALE GENOMIC DNA]</scope>
    <source>
        <strain evidence="7 8">DSM 43794</strain>
    </source>
</reference>
<evidence type="ECO:0000313" key="7">
    <source>
        <dbReference type="EMBL" id="SDR25136.1"/>
    </source>
</evidence>
<evidence type="ECO:0000256" key="5">
    <source>
        <dbReference type="PROSITE-ProRule" id="PRU00335"/>
    </source>
</evidence>
<accession>A0A1H1HJ86</accession>
<dbReference type="InterPro" id="IPR001647">
    <property type="entry name" value="HTH_TetR"/>
</dbReference>
<keyword evidence="2" id="KW-0805">Transcription regulation</keyword>
<dbReference type="SUPFAM" id="SSF46689">
    <property type="entry name" value="Homeodomain-like"/>
    <property type="match status" value="1"/>
</dbReference>
<dbReference type="AlphaFoldDB" id="A0A1H1HJ86"/>
<dbReference type="SUPFAM" id="SSF48498">
    <property type="entry name" value="Tetracyclin repressor-like, C-terminal domain"/>
    <property type="match status" value="1"/>
</dbReference>
<keyword evidence="3 5" id="KW-0238">DNA-binding</keyword>
<evidence type="ECO:0000259" key="6">
    <source>
        <dbReference type="PROSITE" id="PS50977"/>
    </source>
</evidence>
<evidence type="ECO:0000256" key="4">
    <source>
        <dbReference type="ARBA" id="ARBA00023163"/>
    </source>
</evidence>
<dbReference type="EMBL" id="FNKK01000002">
    <property type="protein sequence ID" value="SDR25136.1"/>
    <property type="molecule type" value="Genomic_DNA"/>
</dbReference>
<gene>
    <name evidence="7" type="ORF">SAMN04489764_4469</name>
</gene>
<dbReference type="InterPro" id="IPR036271">
    <property type="entry name" value="Tet_transcr_reg_TetR-rel_C_sf"/>
</dbReference>
<dbReference type="InterPro" id="IPR009057">
    <property type="entry name" value="Homeodomain-like_sf"/>
</dbReference>
<dbReference type="Gene3D" id="1.10.357.10">
    <property type="entry name" value="Tetracycline Repressor, domain 2"/>
    <property type="match status" value="1"/>
</dbReference>
<dbReference type="InterPro" id="IPR039538">
    <property type="entry name" value="BetI_C"/>
</dbReference>
<name>A0A1H1HJ86_9ACTN</name>
<feature type="DNA-binding region" description="H-T-H motif" evidence="5">
    <location>
        <begin position="27"/>
        <end position="46"/>
    </location>
</feature>
<dbReference type="Pfam" id="PF00440">
    <property type="entry name" value="TetR_N"/>
    <property type="match status" value="1"/>
</dbReference>